<sequence>MSTLNKELVFLILQFFNEEGFKEAARMLEHDSGFNFNMMFFEEMILNGNWVEAEKYLSGFTKFNDNRYSTKIFFEIRKQKYLEALDKNERAKALDILMNDLKIFAPFNEGVFMEMTQLLTLNDIREHESLSTYGDTEFARKILMLELRKIIEANPLFSNKLKFPSIQSQRLRRLINQGLNWQHINCTHPQPNPSISSLFVDHVCLPPEDHLFSVPTDNKPLPSQNTLMLAAVSSASSKSTASTDSETSSRVLNPGGASDLGIDYQLSQSCKRNFVSTSTSYSLIAITTDCLEDNNFVSEKLPSEASDQETSAVTHLGQHFFSITSHPSRSIFNLPDDLFESPPKQNTSESPGVISNTDLPKTVGRILNEGSAPTSMDFHPVHQTLLLVGTSMGDIGLWEVSSGEKLLSRNFKVWEIGACSTKFKTATLKDPCLSVKRIAWSPEGSLFGAAYSRHIVQIYSYLGADIACQQVEIDAHVGGVNDLAFSIPKDKLLAITCGDDKTIKAWDATTGDGMYIFEGHDAPVYSICPNIQEGVPFIFSTSVHGNIKIWLYDELGARVDYDAPGLGCTSMAYSANNRRLFSCGTSKCGESFLVEWNENEGAIKRTYKGLQKSSLSVVQFDIMKNEYLAAGDEHAIKVWDMNKVELFTIIDADGGLPANPCIRFNKDGSLLAVFADENRIKILATDYALQLFCKSGNCPVEVSRFRSDTFRKNGNSITSEAVKYEFSGRLEQKLFEINKPSQCRTLWLPFRVKANKISSLVYNNAGNSILALASNAIHLVWKWPIDDHNLSGKATTEVSPQFWQPKSCPGPMTNDLTAINHEEALSCFALSNNDSYLISASGGKISLFNMLTFKVIRTLLGHFNRVSSLAFSKALNILVSSGADSQILVWNIQGWEKYTSKFLQIPEKEKPLASLDTHIQFHQDQTQFLAVCETSLSIFEAKTLECSKQWVPGDSTPISHATFSCDSQIVYAGLVDGTVCLFDALHLELQCRIVSSVYRPPCLSFVNGCSFNDYPLVIAAHPQKPSQFAVGMKNGGVALFEPLNRADKWSNLTPEDGPASTMLVESDR</sequence>
<keyword evidence="2" id="KW-0677">Repeat</keyword>
<dbReference type="PANTHER" id="PTHR44083">
    <property type="entry name" value="TOPLESS-RELATED PROTEIN 1-RELATED"/>
    <property type="match status" value="1"/>
</dbReference>
<dbReference type="PROSITE" id="PS00678">
    <property type="entry name" value="WD_REPEATS_1"/>
    <property type="match status" value="2"/>
</dbReference>
<dbReference type="Pfam" id="PF21359">
    <property type="entry name" value="zf_topless"/>
    <property type="match status" value="1"/>
</dbReference>
<feature type="compositionally biased region" description="Polar residues" evidence="4">
    <location>
        <begin position="343"/>
        <end position="359"/>
    </location>
</feature>
<feature type="repeat" description="WD" evidence="3">
    <location>
        <begin position="473"/>
        <end position="516"/>
    </location>
</feature>
<dbReference type="InterPro" id="IPR001680">
    <property type="entry name" value="WD40_rpt"/>
</dbReference>
<name>B9RP05_RICCO</name>
<dbReference type="Pfam" id="PF21889">
    <property type="entry name" value="TPR1-like_2nd"/>
    <property type="match status" value="1"/>
</dbReference>
<dbReference type="SUPFAM" id="SSF50998">
    <property type="entry name" value="Quinoprotein alcohol dehydrogenase-like"/>
    <property type="match status" value="1"/>
</dbReference>
<evidence type="ECO:0000256" key="4">
    <source>
        <dbReference type="SAM" id="MobiDB-lite"/>
    </source>
</evidence>
<dbReference type="SMART" id="SM00320">
    <property type="entry name" value="WD40"/>
    <property type="match status" value="10"/>
</dbReference>
<keyword evidence="1 3" id="KW-0853">WD repeat</keyword>
<dbReference type="Pfam" id="PF00400">
    <property type="entry name" value="WD40"/>
    <property type="match status" value="4"/>
</dbReference>
<dbReference type="EMBL" id="EQ973791">
    <property type="protein sequence ID" value="EEF46923.1"/>
    <property type="molecule type" value="Genomic_DNA"/>
</dbReference>
<dbReference type="InterPro" id="IPR006595">
    <property type="entry name" value="CTLH_C"/>
</dbReference>
<dbReference type="GO" id="GO:0006355">
    <property type="term" value="P:regulation of DNA-templated transcription"/>
    <property type="evidence" value="ECO:0000318"/>
    <property type="project" value="GO_Central"/>
</dbReference>
<dbReference type="PROSITE" id="PS50082">
    <property type="entry name" value="WD_REPEATS_2"/>
    <property type="match status" value="2"/>
</dbReference>
<proteinExistence type="predicted"/>
<dbReference type="InterPro" id="IPR054080">
    <property type="entry name" value="TPR1-like_2nd"/>
</dbReference>
<evidence type="ECO:0000256" key="1">
    <source>
        <dbReference type="ARBA" id="ARBA00022574"/>
    </source>
</evidence>
<keyword evidence="7" id="KW-1185">Reference proteome</keyword>
<dbReference type="SMART" id="SM00668">
    <property type="entry name" value="CTLH"/>
    <property type="match status" value="1"/>
</dbReference>
<dbReference type="SMART" id="SM00667">
    <property type="entry name" value="LisH"/>
    <property type="match status" value="1"/>
</dbReference>
<dbReference type="SUPFAM" id="SSF50978">
    <property type="entry name" value="WD40 repeat-like"/>
    <property type="match status" value="2"/>
</dbReference>
<evidence type="ECO:0000259" key="5">
    <source>
        <dbReference type="PROSITE" id="PS50897"/>
    </source>
</evidence>
<dbReference type="STRING" id="3988.B9RP05"/>
<dbReference type="InterPro" id="IPR036322">
    <property type="entry name" value="WD40_repeat_dom_sf"/>
</dbReference>
<reference evidence="7" key="1">
    <citation type="journal article" date="2010" name="Nat. Biotechnol.">
        <title>Draft genome sequence of the oilseed species Ricinus communis.</title>
        <authorList>
            <person name="Chan A.P."/>
            <person name="Crabtree J."/>
            <person name="Zhao Q."/>
            <person name="Lorenzi H."/>
            <person name="Orvis J."/>
            <person name="Puiu D."/>
            <person name="Melake-Berhan A."/>
            <person name="Jones K.M."/>
            <person name="Redman J."/>
            <person name="Chen G."/>
            <person name="Cahoon E.B."/>
            <person name="Gedil M."/>
            <person name="Stanke M."/>
            <person name="Haas B.J."/>
            <person name="Wortman J.R."/>
            <person name="Fraser-Liggett C.M."/>
            <person name="Ravel J."/>
            <person name="Rabinowicz P.D."/>
        </authorList>
    </citation>
    <scope>NUCLEOTIDE SEQUENCE [LARGE SCALE GENOMIC DNA]</scope>
    <source>
        <strain evidence="7">cv. Hale</strain>
    </source>
</reference>
<dbReference type="PANTHER" id="PTHR44083:SF30">
    <property type="entry name" value="TOPLESS-LIKE PROTEIN"/>
    <property type="match status" value="1"/>
</dbReference>
<evidence type="ECO:0000313" key="7">
    <source>
        <dbReference type="Proteomes" id="UP000008311"/>
    </source>
</evidence>
<feature type="region of interest" description="Disordered" evidence="4">
    <location>
        <begin position="340"/>
        <end position="359"/>
    </location>
</feature>
<dbReference type="InterPro" id="IPR027728">
    <property type="entry name" value="Topless_fam"/>
</dbReference>
<dbReference type="PROSITE" id="PS50897">
    <property type="entry name" value="CTLH"/>
    <property type="match status" value="1"/>
</dbReference>
<dbReference type="InterPro" id="IPR011047">
    <property type="entry name" value="Quinoprotein_ADH-like_sf"/>
</dbReference>
<dbReference type="PROSITE" id="PS50896">
    <property type="entry name" value="LISH"/>
    <property type="match status" value="1"/>
</dbReference>
<protein>
    <submittedName>
        <fullName evidence="6">WD-repeat protein, putative</fullName>
    </submittedName>
</protein>
<organism evidence="6 7">
    <name type="scientific">Ricinus communis</name>
    <name type="common">Castor bean</name>
    <dbReference type="NCBI Taxonomy" id="3988"/>
    <lineage>
        <taxon>Eukaryota</taxon>
        <taxon>Viridiplantae</taxon>
        <taxon>Streptophyta</taxon>
        <taxon>Embryophyta</taxon>
        <taxon>Tracheophyta</taxon>
        <taxon>Spermatophyta</taxon>
        <taxon>Magnoliopsida</taxon>
        <taxon>eudicotyledons</taxon>
        <taxon>Gunneridae</taxon>
        <taxon>Pentapetalae</taxon>
        <taxon>rosids</taxon>
        <taxon>fabids</taxon>
        <taxon>Malpighiales</taxon>
        <taxon>Euphorbiaceae</taxon>
        <taxon>Acalyphoideae</taxon>
        <taxon>Acalypheae</taxon>
        <taxon>Ricinus</taxon>
    </lineage>
</organism>
<dbReference type="InterPro" id="IPR019775">
    <property type="entry name" value="WD40_repeat_CS"/>
</dbReference>
<evidence type="ECO:0000256" key="3">
    <source>
        <dbReference type="PROSITE-ProRule" id="PRU00221"/>
    </source>
</evidence>
<dbReference type="AlphaFoldDB" id="B9RP05"/>
<evidence type="ECO:0000256" key="2">
    <source>
        <dbReference type="ARBA" id="ARBA00022737"/>
    </source>
</evidence>
<dbReference type="PROSITE" id="PS50294">
    <property type="entry name" value="WD_REPEATS_REGION"/>
    <property type="match status" value="1"/>
</dbReference>
<feature type="domain" description="CTLH" evidence="5">
    <location>
        <begin position="34"/>
        <end position="92"/>
    </location>
</feature>
<dbReference type="InterPro" id="IPR048419">
    <property type="entry name" value="Topless_Znf"/>
</dbReference>
<dbReference type="Proteomes" id="UP000008311">
    <property type="component" value="Unassembled WGS sequence"/>
</dbReference>
<dbReference type="InterPro" id="IPR015943">
    <property type="entry name" value="WD40/YVTN_repeat-like_dom_sf"/>
</dbReference>
<gene>
    <name evidence="6" type="ORF">RCOM_0922790</name>
</gene>
<feature type="repeat" description="WD" evidence="3">
    <location>
        <begin position="859"/>
        <end position="900"/>
    </location>
</feature>
<dbReference type="Gene3D" id="2.130.10.10">
    <property type="entry name" value="YVTN repeat-like/Quinoprotein amine dehydrogenase"/>
    <property type="match status" value="3"/>
</dbReference>
<accession>B9RP05</accession>
<dbReference type="InterPro" id="IPR006594">
    <property type="entry name" value="LisH"/>
</dbReference>
<evidence type="ECO:0000313" key="6">
    <source>
        <dbReference type="EMBL" id="EEF46923.1"/>
    </source>
</evidence>
<dbReference type="eggNOG" id="KOG0266">
    <property type="taxonomic scope" value="Eukaryota"/>
</dbReference>
<dbReference type="InParanoid" id="B9RP05"/>